<dbReference type="SUPFAM" id="SSF51126">
    <property type="entry name" value="Pectin lyase-like"/>
    <property type="match status" value="1"/>
</dbReference>
<evidence type="ECO:0000256" key="2">
    <source>
        <dbReference type="ARBA" id="ARBA00022737"/>
    </source>
</evidence>
<sequence length="457" mass="52045">MKQRLLLMILCFATLCSDVVLAKVFVYPMADGIKKSSLFEIEVSDGGEFLESPVYTNVAQWKTNRCKTTSWTSFATDTKPVVRVKTNAYKVEVCRILPRKYNIACHILNDSTVEFKLPGPGQYSVEFEEGVAIAHPLLIFVDTYPLKKPAEHTPNLIVFEKGIHEIGDNYMLKSNQTVYLAPGAYVKGQFVSDGQENITIMGQGIISGEEYPARSHNHMIAFRNCNNVLIEGVTIINAPRFCVSLTGTNQICRNLKMMGWWFSTDGIGIGSNSLIEDCFFKVNDDAIKLYRSNTIARRCVIWQMENGAPFQIGWNMPGYNTNFHVYDVDIIRVEHPWDNPNEAVFDAIHGSNGIMTNYLYEDIRIDNCKHRLFHIMTKPNRFGSWDPERGEIRNLTFRNIECYTEPEMRNIIMGHDSIHKVSNVLLENIKVNGKLWKNMSDANLLTNENTTEGIIIK</sequence>
<dbReference type="PANTHER" id="PTHR31736">
    <property type="match status" value="1"/>
</dbReference>
<evidence type="ECO:0000256" key="6">
    <source>
        <dbReference type="ARBA" id="ARBA00023295"/>
    </source>
</evidence>
<dbReference type="Gene3D" id="2.160.20.10">
    <property type="entry name" value="Single-stranded right-handed beta-helix, Pectin lyase-like"/>
    <property type="match status" value="1"/>
</dbReference>
<dbReference type="eggNOG" id="COG5434">
    <property type="taxonomic scope" value="Bacteria"/>
</dbReference>
<dbReference type="InterPro" id="IPR011050">
    <property type="entry name" value="Pectin_lyase_fold/virulence"/>
</dbReference>
<name>B5CWA2_PHOPM</name>
<evidence type="ECO:0000256" key="1">
    <source>
        <dbReference type="ARBA" id="ARBA00008834"/>
    </source>
</evidence>
<proteinExistence type="inferred from homology"/>
<dbReference type="OrthoDB" id="9795222at2"/>
<organism evidence="11 12">
    <name type="scientific">Phocaeicola plebeius (strain DSM 17135 / JCM 12973 / CCUG 54634 / M2)</name>
    <name type="common">Bacteroides plebeius</name>
    <dbReference type="NCBI Taxonomy" id="484018"/>
    <lineage>
        <taxon>Bacteria</taxon>
        <taxon>Pseudomonadati</taxon>
        <taxon>Bacteroidota</taxon>
        <taxon>Bacteroidia</taxon>
        <taxon>Bacteroidales</taxon>
        <taxon>Bacteroidaceae</taxon>
        <taxon>Phocaeicola</taxon>
    </lineage>
</organism>
<dbReference type="SUPFAM" id="SSF101596">
    <property type="entry name" value="Dextranase, N-terminal domain"/>
    <property type="match status" value="1"/>
</dbReference>
<dbReference type="Proteomes" id="UP000003452">
    <property type="component" value="Unassembled WGS sequence"/>
</dbReference>
<keyword evidence="4" id="KW-0325">Glycoprotein</keyword>
<dbReference type="InterPro" id="IPR035953">
    <property type="entry name" value="Dextranase_N-ter"/>
</dbReference>
<keyword evidence="10" id="KW-0732">Signal</keyword>
<dbReference type="EMBL" id="ABQC02000012">
    <property type="protein sequence ID" value="EDY96549.1"/>
    <property type="molecule type" value="Genomic_DNA"/>
</dbReference>
<keyword evidence="3 9" id="KW-0378">Hydrolase</keyword>
<dbReference type="Pfam" id="PF00295">
    <property type="entry name" value="Glyco_hydro_28"/>
    <property type="match status" value="1"/>
</dbReference>
<keyword evidence="5" id="KW-0119">Carbohydrate metabolism</keyword>
<feature type="chain" id="PRO_5002830888" evidence="10">
    <location>
        <begin position="23"/>
        <end position="457"/>
    </location>
</feature>
<reference evidence="11 12" key="2">
    <citation type="submission" date="2008-08" db="EMBL/GenBank/DDBJ databases">
        <authorList>
            <person name="Fulton L."/>
            <person name="Clifton S."/>
            <person name="Fulton B."/>
            <person name="Xu J."/>
            <person name="Minx P."/>
            <person name="Pepin K.H."/>
            <person name="Johnson M."/>
            <person name="Thiruvilangam P."/>
            <person name="Bhonagiri V."/>
            <person name="Nash W.E."/>
            <person name="Mardis E.R."/>
            <person name="Wilson R.K."/>
        </authorList>
    </citation>
    <scope>NUCLEOTIDE SEQUENCE [LARGE SCALE GENOMIC DNA]</scope>
    <source>
        <strain evidence="12">DSM 17135 / JCM 12973 / M2</strain>
    </source>
</reference>
<evidence type="ECO:0000256" key="3">
    <source>
        <dbReference type="ARBA" id="ARBA00022801"/>
    </source>
</evidence>
<reference evidence="11 12" key="1">
    <citation type="submission" date="2008-08" db="EMBL/GenBank/DDBJ databases">
        <title>Draft genome sequence of Bacteroides plebeius (DSM 17135).</title>
        <authorList>
            <person name="Sudarsanam P."/>
            <person name="Ley R."/>
            <person name="Guruge J."/>
            <person name="Turnbaugh P.J."/>
            <person name="Mahowald M."/>
            <person name="Liep D."/>
            <person name="Gordon J."/>
        </authorList>
    </citation>
    <scope>NUCLEOTIDE SEQUENCE [LARGE SCALE GENOMIC DNA]</scope>
    <source>
        <strain evidence="12">DSM 17135 / JCM 12973 / M2</strain>
    </source>
</reference>
<keyword evidence="7" id="KW-0624">Polysaccharide degradation</keyword>
<comment type="caution">
    <text evidence="11">The sequence shown here is derived from an EMBL/GenBank/DDBJ whole genome shotgun (WGS) entry which is preliminary data.</text>
</comment>
<evidence type="ECO:0000313" key="11">
    <source>
        <dbReference type="EMBL" id="EDY96549.1"/>
    </source>
</evidence>
<keyword evidence="2" id="KW-0677">Repeat</keyword>
<dbReference type="InterPro" id="IPR000743">
    <property type="entry name" value="Glyco_hydro_28"/>
</dbReference>
<dbReference type="InterPro" id="IPR012334">
    <property type="entry name" value="Pectin_lyas_fold"/>
</dbReference>
<dbReference type="AlphaFoldDB" id="B5CWA2"/>
<evidence type="ECO:0000256" key="5">
    <source>
        <dbReference type="ARBA" id="ARBA00023277"/>
    </source>
</evidence>
<keyword evidence="6 9" id="KW-0326">Glycosidase</keyword>
<dbReference type="PANTHER" id="PTHR31736:SF9">
    <property type="entry name" value="ENDO-XYLOGALACTURONAN HYDROLASE A-RELATED"/>
    <property type="match status" value="1"/>
</dbReference>
<dbReference type="HOGENOM" id="CLU_011370_2_0_10"/>
<evidence type="ECO:0000256" key="9">
    <source>
        <dbReference type="RuleBase" id="RU361169"/>
    </source>
</evidence>
<dbReference type="GO" id="GO:0000272">
    <property type="term" value="P:polysaccharide catabolic process"/>
    <property type="evidence" value="ECO:0007669"/>
    <property type="project" value="UniProtKB-KW"/>
</dbReference>
<evidence type="ECO:0000256" key="10">
    <source>
        <dbReference type="SAM" id="SignalP"/>
    </source>
</evidence>
<dbReference type="RefSeq" id="WP_007558608.1">
    <property type="nucleotide sequence ID" value="NZ_DS990119.1"/>
</dbReference>
<feature type="signal peptide" evidence="10">
    <location>
        <begin position="1"/>
        <end position="22"/>
    </location>
</feature>
<accession>B5CWA2</accession>
<dbReference type="GO" id="GO:0004650">
    <property type="term" value="F:polygalacturonase activity"/>
    <property type="evidence" value="ECO:0007669"/>
    <property type="project" value="InterPro"/>
</dbReference>
<comment type="function">
    <text evidence="8">Pectinolytic enzyme involved in the degradation of xylogalacturonan (xga), a galacturonan backbone heavily substituted with xylose, and which is one important component of the hairy regions of pectin. Activity requires a galacturonic acid backbone substituted with xylose.</text>
</comment>
<evidence type="ECO:0000313" key="12">
    <source>
        <dbReference type="Proteomes" id="UP000003452"/>
    </source>
</evidence>
<protein>
    <submittedName>
        <fullName evidence="11">Glycosyl hydrolase family 49</fullName>
    </submittedName>
</protein>
<dbReference type="GeneID" id="43183519"/>
<gene>
    <name evidence="11" type="ORF">BACPLE_00992</name>
</gene>
<comment type="similarity">
    <text evidence="1 9">Belongs to the glycosyl hydrolase 28 family.</text>
</comment>
<evidence type="ECO:0000256" key="4">
    <source>
        <dbReference type="ARBA" id="ARBA00023180"/>
    </source>
</evidence>
<evidence type="ECO:0000256" key="8">
    <source>
        <dbReference type="ARBA" id="ARBA00037278"/>
    </source>
</evidence>
<evidence type="ECO:0000256" key="7">
    <source>
        <dbReference type="ARBA" id="ARBA00023326"/>
    </source>
</evidence>